<dbReference type="Proteomes" id="UP000192330">
    <property type="component" value="Unassembled WGS sequence"/>
</dbReference>
<evidence type="ECO:0000259" key="7">
    <source>
        <dbReference type="Pfam" id="PF00892"/>
    </source>
</evidence>
<keyword evidence="3 6" id="KW-0812">Transmembrane</keyword>
<comment type="similarity">
    <text evidence="2">Belongs to the drug/metabolite transporter (DMT) superfamily. 10 TMS drug/metabolite exporter (DME) (TC 2.A.7.3) family.</text>
</comment>
<protein>
    <submittedName>
        <fullName evidence="8">EamA-like transporter family protein</fullName>
    </submittedName>
</protein>
<accession>A0A1W2D7F0</accession>
<dbReference type="InterPro" id="IPR000620">
    <property type="entry name" value="EamA_dom"/>
</dbReference>
<evidence type="ECO:0000256" key="6">
    <source>
        <dbReference type="SAM" id="Phobius"/>
    </source>
</evidence>
<evidence type="ECO:0000256" key="2">
    <source>
        <dbReference type="ARBA" id="ARBA00009853"/>
    </source>
</evidence>
<feature type="transmembrane region" description="Helical" evidence="6">
    <location>
        <begin position="142"/>
        <end position="159"/>
    </location>
</feature>
<evidence type="ECO:0000313" key="9">
    <source>
        <dbReference type="Proteomes" id="UP000192330"/>
    </source>
</evidence>
<dbReference type="OrthoDB" id="7165334at2"/>
<dbReference type="EMBL" id="FWYD01000011">
    <property type="protein sequence ID" value="SMC93106.1"/>
    <property type="molecule type" value="Genomic_DNA"/>
</dbReference>
<keyword evidence="9" id="KW-1185">Reference proteome</keyword>
<dbReference type="SUPFAM" id="SSF103481">
    <property type="entry name" value="Multidrug resistance efflux transporter EmrE"/>
    <property type="match status" value="2"/>
</dbReference>
<name>A0A1W2D7F0_9RHOB</name>
<dbReference type="Pfam" id="PF00892">
    <property type="entry name" value="EamA"/>
    <property type="match status" value="2"/>
</dbReference>
<feature type="transmembrane region" description="Helical" evidence="6">
    <location>
        <begin position="200"/>
        <end position="223"/>
    </location>
</feature>
<feature type="domain" description="EamA" evidence="7">
    <location>
        <begin position="4"/>
        <end position="136"/>
    </location>
</feature>
<dbReference type="GO" id="GO:0016020">
    <property type="term" value="C:membrane"/>
    <property type="evidence" value="ECO:0007669"/>
    <property type="project" value="UniProtKB-SubCell"/>
</dbReference>
<proteinExistence type="inferred from homology"/>
<gene>
    <name evidence="8" type="ORF">SAMN06295998_11158</name>
</gene>
<evidence type="ECO:0000313" key="8">
    <source>
        <dbReference type="EMBL" id="SMC93106.1"/>
    </source>
</evidence>
<evidence type="ECO:0000256" key="3">
    <source>
        <dbReference type="ARBA" id="ARBA00022692"/>
    </source>
</evidence>
<reference evidence="8 9" key="1">
    <citation type="submission" date="2017-04" db="EMBL/GenBank/DDBJ databases">
        <authorList>
            <person name="Afonso C.L."/>
            <person name="Miller P.J."/>
            <person name="Scott M.A."/>
            <person name="Spackman E."/>
            <person name="Goraichik I."/>
            <person name="Dimitrov K.M."/>
            <person name="Suarez D.L."/>
            <person name="Swayne D.E."/>
        </authorList>
    </citation>
    <scope>NUCLEOTIDE SEQUENCE [LARGE SCALE GENOMIC DNA]</scope>
    <source>
        <strain evidence="8 9">CGMCC 1.12644</strain>
    </source>
</reference>
<sequence length="298" mass="31749">MPLRAIMLMVLGMAFLALSDMFIKLAAARIPVGQVMVMLSLGGTTVFYIVARIQRVPIFTKTALQKLVLMRNGMEMMGGLGMVLGIALVPLSLVAVIMQATPLLVTLGAALLLHEPVGWRRWAAIFVGLLGMLLVVRPGFEGFAPATLFVVMGVVGLAMRDLVTRMAPVHIPSIALSTWGFGATIPVGALLLLIQGDVPVIDVMALAQVGGAVLVTTSGYYAVTAAMRLAPASTVAPFRYSRLVFTMSVGILIFGDMPDTLTLIGAAIIIASGLYSFLRERRLARDPLIEARITSQMP</sequence>
<feature type="transmembrane region" description="Helical" evidence="6">
    <location>
        <begin position="171"/>
        <end position="194"/>
    </location>
</feature>
<dbReference type="STRING" id="1387277.SAMN06295998_11158"/>
<organism evidence="8 9">
    <name type="scientific">Primorskyibacter flagellatus</name>
    <dbReference type="NCBI Taxonomy" id="1387277"/>
    <lineage>
        <taxon>Bacteria</taxon>
        <taxon>Pseudomonadati</taxon>
        <taxon>Pseudomonadota</taxon>
        <taxon>Alphaproteobacteria</taxon>
        <taxon>Rhodobacterales</taxon>
        <taxon>Roseobacteraceae</taxon>
        <taxon>Primorskyibacter</taxon>
    </lineage>
</organism>
<feature type="domain" description="EamA" evidence="7">
    <location>
        <begin position="147"/>
        <end position="272"/>
    </location>
</feature>
<feature type="transmembrane region" description="Helical" evidence="6">
    <location>
        <begin position="260"/>
        <end position="278"/>
    </location>
</feature>
<dbReference type="InterPro" id="IPR037185">
    <property type="entry name" value="EmrE-like"/>
</dbReference>
<keyword evidence="4 6" id="KW-1133">Transmembrane helix</keyword>
<comment type="subcellular location">
    <subcellularLocation>
        <location evidence="1">Membrane</location>
        <topology evidence="1">Multi-pass membrane protein</topology>
    </subcellularLocation>
</comment>
<evidence type="ECO:0000256" key="1">
    <source>
        <dbReference type="ARBA" id="ARBA00004141"/>
    </source>
</evidence>
<dbReference type="PANTHER" id="PTHR22911:SF6">
    <property type="entry name" value="SOLUTE CARRIER FAMILY 35 MEMBER G1"/>
    <property type="match status" value="1"/>
</dbReference>
<dbReference type="RefSeq" id="WP_084353540.1">
    <property type="nucleotide sequence ID" value="NZ_FWYD01000011.1"/>
</dbReference>
<dbReference type="PANTHER" id="PTHR22911">
    <property type="entry name" value="ACYL-MALONYL CONDENSING ENZYME-RELATED"/>
    <property type="match status" value="1"/>
</dbReference>
<feature type="transmembrane region" description="Helical" evidence="6">
    <location>
        <begin position="235"/>
        <end position="254"/>
    </location>
</feature>
<evidence type="ECO:0000256" key="5">
    <source>
        <dbReference type="ARBA" id="ARBA00023136"/>
    </source>
</evidence>
<keyword evidence="5 6" id="KW-0472">Membrane</keyword>
<evidence type="ECO:0000256" key="4">
    <source>
        <dbReference type="ARBA" id="ARBA00022989"/>
    </source>
</evidence>
<feature type="transmembrane region" description="Helical" evidence="6">
    <location>
        <begin position="79"/>
        <end position="112"/>
    </location>
</feature>
<dbReference type="AlphaFoldDB" id="A0A1W2D7F0"/>